<dbReference type="InterPro" id="IPR043566">
    <property type="entry name" value="Rabphilin/DOC2/Noc2"/>
</dbReference>
<protein>
    <submittedName>
        <fullName evidence="1">FYVE-type zinc finger protein</fullName>
    </submittedName>
</protein>
<dbReference type="InterPro" id="IPR041282">
    <property type="entry name" value="FYVE_2"/>
</dbReference>
<proteinExistence type="predicted"/>
<comment type="caution">
    <text evidence="1">The sequence shown here is derived from an EMBL/GenBank/DDBJ whole genome shotgun (WGS) entry which is preliminary data.</text>
</comment>
<name>A0A132A8D6_SARSC</name>
<dbReference type="PANTHER" id="PTHR45729:SF1">
    <property type="entry name" value="DOUBLE C2-LIKE DOMAIN-CONTAINING PROTEIN ALPHA"/>
    <property type="match status" value="1"/>
</dbReference>
<dbReference type="GO" id="GO:0061669">
    <property type="term" value="P:spontaneous neurotransmitter secretion"/>
    <property type="evidence" value="ECO:0007669"/>
    <property type="project" value="TreeGrafter"/>
</dbReference>
<reference evidence="1 2" key="1">
    <citation type="journal article" date="2015" name="Parasit. Vectors">
        <title>Draft genome of the scabies mite.</title>
        <authorList>
            <person name="Rider S.D.Jr."/>
            <person name="Morgan M.S."/>
            <person name="Arlian L.G."/>
        </authorList>
    </citation>
    <scope>NUCLEOTIDE SEQUENCE [LARGE SCALE GENOMIC DNA]</scope>
    <source>
        <strain evidence="1">Arlian Lab</strain>
    </source>
</reference>
<dbReference type="GO" id="GO:0098850">
    <property type="term" value="C:extrinsic component of synaptic vesicle membrane"/>
    <property type="evidence" value="ECO:0007669"/>
    <property type="project" value="TreeGrafter"/>
</dbReference>
<dbReference type="Proteomes" id="UP000616769">
    <property type="component" value="Unassembled WGS sequence"/>
</dbReference>
<organism evidence="1 2">
    <name type="scientific">Sarcoptes scabiei</name>
    <name type="common">Itch mite</name>
    <name type="synonym">Acarus scabiei</name>
    <dbReference type="NCBI Taxonomy" id="52283"/>
    <lineage>
        <taxon>Eukaryota</taxon>
        <taxon>Metazoa</taxon>
        <taxon>Ecdysozoa</taxon>
        <taxon>Arthropoda</taxon>
        <taxon>Chelicerata</taxon>
        <taxon>Arachnida</taxon>
        <taxon>Acari</taxon>
        <taxon>Acariformes</taxon>
        <taxon>Sarcoptiformes</taxon>
        <taxon>Astigmata</taxon>
        <taxon>Psoroptidia</taxon>
        <taxon>Sarcoptoidea</taxon>
        <taxon>Sarcoptidae</taxon>
        <taxon>Sarcoptinae</taxon>
        <taxon>Sarcoptes</taxon>
    </lineage>
</organism>
<dbReference type="VEuPathDB" id="VectorBase:SSCA004506"/>
<dbReference type="InterPro" id="IPR017455">
    <property type="entry name" value="Znf_FYVE-rel"/>
</dbReference>
<dbReference type="GO" id="GO:0006887">
    <property type="term" value="P:exocytosis"/>
    <property type="evidence" value="ECO:0007669"/>
    <property type="project" value="TreeGrafter"/>
</dbReference>
<evidence type="ECO:0000313" key="2">
    <source>
        <dbReference type="Proteomes" id="UP000616769"/>
    </source>
</evidence>
<dbReference type="PANTHER" id="PTHR45729">
    <property type="entry name" value="RABPHILIN, ISOFORM A"/>
    <property type="match status" value="1"/>
</dbReference>
<sequence>MIERLKNLRKAAKGDGRNHCLLCDESFGFLMMSAHICQKCKKYVCSRCGIDTLNQKNQIIWLCKICSEIKEILKKSGFRYHEVIRQIQFDMN</sequence>
<dbReference type="Gene3D" id="3.30.40.10">
    <property type="entry name" value="Zinc/RING finger domain, C3HC4 (zinc finger)"/>
    <property type="match status" value="1"/>
</dbReference>
<gene>
    <name evidence="1" type="ORF">QR98_0053650</name>
</gene>
<dbReference type="InterPro" id="IPR013083">
    <property type="entry name" value="Znf_RING/FYVE/PHD"/>
</dbReference>
<dbReference type="SUPFAM" id="SSF57903">
    <property type="entry name" value="FYVE/PHD zinc finger"/>
    <property type="match status" value="1"/>
</dbReference>
<dbReference type="EMBL" id="JXLN01011123">
    <property type="protein sequence ID" value="KPM06885.1"/>
    <property type="molecule type" value="Genomic_DNA"/>
</dbReference>
<dbReference type="InterPro" id="IPR011011">
    <property type="entry name" value="Znf_FYVE_PHD"/>
</dbReference>
<dbReference type="OrthoDB" id="270970at2759"/>
<dbReference type="PROSITE" id="PS50178">
    <property type="entry name" value="ZF_FYVE"/>
    <property type="match status" value="1"/>
</dbReference>
<evidence type="ECO:0000313" key="1">
    <source>
        <dbReference type="EMBL" id="KPM06885.1"/>
    </source>
</evidence>
<dbReference type="Pfam" id="PF02318">
    <property type="entry name" value="FYVE_2"/>
    <property type="match status" value="1"/>
</dbReference>
<dbReference type="AlphaFoldDB" id="A0A132A8D6"/>
<accession>A0A132A8D6</accession>
<dbReference type="GO" id="GO:0017158">
    <property type="term" value="P:regulation of calcium ion-dependent exocytosis"/>
    <property type="evidence" value="ECO:0007669"/>
    <property type="project" value="TreeGrafter"/>
</dbReference>